<name>A0AAP0HPC3_9MAGN</name>
<evidence type="ECO:0000256" key="1">
    <source>
        <dbReference type="SAM" id="MobiDB-lite"/>
    </source>
</evidence>
<proteinExistence type="predicted"/>
<feature type="compositionally biased region" description="Basic and acidic residues" evidence="1">
    <location>
        <begin position="40"/>
        <end position="49"/>
    </location>
</feature>
<evidence type="ECO:0000313" key="2">
    <source>
        <dbReference type="EMBL" id="KAK9091902.1"/>
    </source>
</evidence>
<accession>A0AAP0HPC3</accession>
<comment type="caution">
    <text evidence="2">The sequence shown here is derived from an EMBL/GenBank/DDBJ whole genome shotgun (WGS) entry which is preliminary data.</text>
</comment>
<feature type="region of interest" description="Disordered" evidence="1">
    <location>
        <begin position="37"/>
        <end position="56"/>
    </location>
</feature>
<keyword evidence="3" id="KW-1185">Reference proteome</keyword>
<reference evidence="2 3" key="1">
    <citation type="submission" date="2024-01" db="EMBL/GenBank/DDBJ databases">
        <title>Genome assemblies of Stephania.</title>
        <authorList>
            <person name="Yang L."/>
        </authorList>
    </citation>
    <scope>NUCLEOTIDE SEQUENCE [LARGE SCALE GENOMIC DNA]</scope>
    <source>
        <strain evidence="2">YNDBR</strain>
        <tissue evidence="2">Leaf</tissue>
    </source>
</reference>
<dbReference type="EMBL" id="JBBNAF010000012">
    <property type="protein sequence ID" value="KAK9091902.1"/>
    <property type="molecule type" value="Genomic_DNA"/>
</dbReference>
<dbReference type="Proteomes" id="UP001420932">
    <property type="component" value="Unassembled WGS sequence"/>
</dbReference>
<organism evidence="2 3">
    <name type="scientific">Stephania yunnanensis</name>
    <dbReference type="NCBI Taxonomy" id="152371"/>
    <lineage>
        <taxon>Eukaryota</taxon>
        <taxon>Viridiplantae</taxon>
        <taxon>Streptophyta</taxon>
        <taxon>Embryophyta</taxon>
        <taxon>Tracheophyta</taxon>
        <taxon>Spermatophyta</taxon>
        <taxon>Magnoliopsida</taxon>
        <taxon>Ranunculales</taxon>
        <taxon>Menispermaceae</taxon>
        <taxon>Menispermoideae</taxon>
        <taxon>Cissampelideae</taxon>
        <taxon>Stephania</taxon>
    </lineage>
</organism>
<protein>
    <submittedName>
        <fullName evidence="2">Uncharacterized protein</fullName>
    </submittedName>
</protein>
<dbReference type="AlphaFoldDB" id="A0AAP0HPC3"/>
<sequence>MVPNHYYVWEWFNVSSLVPLLRGLLLDMNAYLQAMNLDPNNRKKNEKEKQRRKVRK</sequence>
<gene>
    <name evidence="2" type="ORF">Syun_026813</name>
</gene>
<evidence type="ECO:0000313" key="3">
    <source>
        <dbReference type="Proteomes" id="UP001420932"/>
    </source>
</evidence>